<dbReference type="RefSeq" id="XP_024730783.1">
    <property type="nucleotide sequence ID" value="XM_024881301.1"/>
</dbReference>
<feature type="transmembrane region" description="Helical" evidence="1">
    <location>
        <begin position="32"/>
        <end position="53"/>
    </location>
</feature>
<keyword evidence="1" id="KW-0812">Transmembrane</keyword>
<dbReference type="Proteomes" id="UP000235371">
    <property type="component" value="Unassembled WGS sequence"/>
</dbReference>
<keyword evidence="1" id="KW-0472">Membrane</keyword>
<dbReference type="InParanoid" id="A0A2J6ST14"/>
<keyword evidence="1" id="KW-1133">Transmembrane helix</keyword>
<protein>
    <submittedName>
        <fullName evidence="2">Uncharacterized protein</fullName>
    </submittedName>
</protein>
<evidence type="ECO:0000313" key="3">
    <source>
        <dbReference type="Proteomes" id="UP000235371"/>
    </source>
</evidence>
<organism evidence="2 3">
    <name type="scientific">Hyaloscypha bicolor E</name>
    <dbReference type="NCBI Taxonomy" id="1095630"/>
    <lineage>
        <taxon>Eukaryota</taxon>
        <taxon>Fungi</taxon>
        <taxon>Dikarya</taxon>
        <taxon>Ascomycota</taxon>
        <taxon>Pezizomycotina</taxon>
        <taxon>Leotiomycetes</taxon>
        <taxon>Helotiales</taxon>
        <taxon>Hyaloscyphaceae</taxon>
        <taxon>Hyaloscypha</taxon>
        <taxon>Hyaloscypha bicolor</taxon>
    </lineage>
</organism>
<proteinExistence type="predicted"/>
<dbReference type="EMBL" id="KZ613866">
    <property type="protein sequence ID" value="PMD53879.1"/>
    <property type="molecule type" value="Genomic_DNA"/>
</dbReference>
<feature type="transmembrane region" description="Helical" evidence="1">
    <location>
        <begin position="7"/>
        <end position="26"/>
    </location>
</feature>
<gene>
    <name evidence="2" type="ORF">K444DRAFT_618354</name>
</gene>
<dbReference type="AlphaFoldDB" id="A0A2J6ST14"/>
<sequence length="55" mass="6337">MLLDRVLLKLKAWLAFTLVTFFDYFVRENFPLSDLSLLVLTIIGILVIGVLVLRN</sequence>
<accession>A0A2J6ST14</accession>
<keyword evidence="3" id="KW-1185">Reference proteome</keyword>
<evidence type="ECO:0000256" key="1">
    <source>
        <dbReference type="SAM" id="Phobius"/>
    </source>
</evidence>
<evidence type="ECO:0000313" key="2">
    <source>
        <dbReference type="EMBL" id="PMD53879.1"/>
    </source>
</evidence>
<dbReference type="GeneID" id="36589378"/>
<reference evidence="2 3" key="1">
    <citation type="submission" date="2016-04" db="EMBL/GenBank/DDBJ databases">
        <title>A degradative enzymes factory behind the ericoid mycorrhizal symbiosis.</title>
        <authorList>
            <consortium name="DOE Joint Genome Institute"/>
            <person name="Martino E."/>
            <person name="Morin E."/>
            <person name="Grelet G."/>
            <person name="Kuo A."/>
            <person name="Kohler A."/>
            <person name="Daghino S."/>
            <person name="Barry K."/>
            <person name="Choi C."/>
            <person name="Cichocki N."/>
            <person name="Clum A."/>
            <person name="Copeland A."/>
            <person name="Hainaut M."/>
            <person name="Haridas S."/>
            <person name="Labutti K."/>
            <person name="Lindquist E."/>
            <person name="Lipzen A."/>
            <person name="Khouja H.-R."/>
            <person name="Murat C."/>
            <person name="Ohm R."/>
            <person name="Olson A."/>
            <person name="Spatafora J."/>
            <person name="Veneault-Fourrey C."/>
            <person name="Henrissat B."/>
            <person name="Grigoriev I."/>
            <person name="Martin F."/>
            <person name="Perotto S."/>
        </authorList>
    </citation>
    <scope>NUCLEOTIDE SEQUENCE [LARGE SCALE GENOMIC DNA]</scope>
    <source>
        <strain evidence="2 3">E</strain>
    </source>
</reference>
<name>A0A2J6ST14_9HELO</name>